<gene>
    <name evidence="2" type="ORF">METZ01_LOCUS270461</name>
</gene>
<protein>
    <recommendedName>
        <fullName evidence="1">Beta-lactamase-related domain-containing protein</fullName>
    </recommendedName>
</protein>
<sequence>VDKLLLEWNKSGSPGGSFAVIKDGTVLYKGGFGYGNLDYDYPNAPNTVFYLASVSKQFTAMSMALLEEQGRISLDDDIRKYFPEIPDYGYRVTIRNLIHHTSGLRDYLNLWVLKGRSYADVFDEQEIINLIARQKALNFKPGDQYMYSNSGYFLMAVLVKRVTGMSLRDYTNQYFFQPLEMNNTHFHDNRNMIVKNRAESYVKNDSVLERVHSSFDLVGSGG</sequence>
<feature type="non-terminal residue" evidence="2">
    <location>
        <position position="1"/>
    </location>
</feature>
<accession>A0A382K3F9</accession>
<dbReference type="EMBL" id="UINC01077460">
    <property type="protein sequence ID" value="SVC17607.1"/>
    <property type="molecule type" value="Genomic_DNA"/>
</dbReference>
<dbReference type="PANTHER" id="PTHR46825">
    <property type="entry name" value="D-ALANYL-D-ALANINE-CARBOXYPEPTIDASE/ENDOPEPTIDASE AMPH"/>
    <property type="match status" value="1"/>
</dbReference>
<dbReference type="AlphaFoldDB" id="A0A382K3F9"/>
<proteinExistence type="predicted"/>
<name>A0A382K3F9_9ZZZZ</name>
<dbReference type="InterPro" id="IPR001466">
    <property type="entry name" value="Beta-lactam-related"/>
</dbReference>
<feature type="non-terminal residue" evidence="2">
    <location>
        <position position="222"/>
    </location>
</feature>
<reference evidence="2" key="1">
    <citation type="submission" date="2018-05" db="EMBL/GenBank/DDBJ databases">
        <authorList>
            <person name="Lanie J.A."/>
            <person name="Ng W.-L."/>
            <person name="Kazmierczak K.M."/>
            <person name="Andrzejewski T.M."/>
            <person name="Davidsen T.M."/>
            <person name="Wayne K.J."/>
            <person name="Tettelin H."/>
            <person name="Glass J.I."/>
            <person name="Rusch D."/>
            <person name="Podicherti R."/>
            <person name="Tsui H.-C.T."/>
            <person name="Winkler M.E."/>
        </authorList>
    </citation>
    <scope>NUCLEOTIDE SEQUENCE</scope>
</reference>
<organism evidence="2">
    <name type="scientific">marine metagenome</name>
    <dbReference type="NCBI Taxonomy" id="408172"/>
    <lineage>
        <taxon>unclassified sequences</taxon>
        <taxon>metagenomes</taxon>
        <taxon>ecological metagenomes</taxon>
    </lineage>
</organism>
<evidence type="ECO:0000259" key="1">
    <source>
        <dbReference type="Pfam" id="PF00144"/>
    </source>
</evidence>
<dbReference type="Gene3D" id="3.40.710.10">
    <property type="entry name" value="DD-peptidase/beta-lactamase superfamily"/>
    <property type="match status" value="1"/>
</dbReference>
<evidence type="ECO:0000313" key="2">
    <source>
        <dbReference type="EMBL" id="SVC17607.1"/>
    </source>
</evidence>
<feature type="domain" description="Beta-lactamase-related" evidence="1">
    <location>
        <begin position="10"/>
        <end position="192"/>
    </location>
</feature>
<dbReference type="InterPro" id="IPR012338">
    <property type="entry name" value="Beta-lactam/transpept-like"/>
</dbReference>
<dbReference type="Pfam" id="PF00144">
    <property type="entry name" value="Beta-lactamase"/>
    <property type="match status" value="1"/>
</dbReference>
<dbReference type="SUPFAM" id="SSF56601">
    <property type="entry name" value="beta-lactamase/transpeptidase-like"/>
    <property type="match status" value="1"/>
</dbReference>
<dbReference type="PANTHER" id="PTHR46825:SF9">
    <property type="entry name" value="BETA-LACTAMASE-RELATED DOMAIN-CONTAINING PROTEIN"/>
    <property type="match status" value="1"/>
</dbReference>
<dbReference type="InterPro" id="IPR050491">
    <property type="entry name" value="AmpC-like"/>
</dbReference>